<name>A0A139HRP2_9PEZI</name>
<accession>A0A139HRP2</accession>
<dbReference type="Proteomes" id="UP000070133">
    <property type="component" value="Unassembled WGS sequence"/>
</dbReference>
<gene>
    <name evidence="2" type="ORF">AC578_7604</name>
</gene>
<comment type="caution">
    <text evidence="2">The sequence shown here is derived from an EMBL/GenBank/DDBJ whole genome shotgun (WGS) entry which is preliminary data.</text>
</comment>
<dbReference type="AlphaFoldDB" id="A0A139HRP2"/>
<feature type="region of interest" description="Disordered" evidence="1">
    <location>
        <begin position="260"/>
        <end position="283"/>
    </location>
</feature>
<reference evidence="2 3" key="1">
    <citation type="submission" date="2015-07" db="EMBL/GenBank/DDBJ databases">
        <title>Comparative genomics of the Sigatoka disease complex on banana suggests a link between parallel evolutionary changes in Pseudocercospora fijiensis and Pseudocercospora eumusae and increased virulence on the banana host.</title>
        <authorList>
            <person name="Chang T.-C."/>
            <person name="Salvucci A."/>
            <person name="Crous P.W."/>
            <person name="Stergiopoulos I."/>
        </authorList>
    </citation>
    <scope>NUCLEOTIDE SEQUENCE [LARGE SCALE GENOMIC DNA]</scope>
    <source>
        <strain evidence="2 3">CBS 114824</strain>
    </source>
</reference>
<dbReference type="OrthoDB" id="5148646at2759"/>
<keyword evidence="3" id="KW-1185">Reference proteome</keyword>
<feature type="compositionally biased region" description="Basic and acidic residues" evidence="1">
    <location>
        <begin position="274"/>
        <end position="283"/>
    </location>
</feature>
<dbReference type="EMBL" id="LFZN01000015">
    <property type="protein sequence ID" value="KXT05144.1"/>
    <property type="molecule type" value="Genomic_DNA"/>
</dbReference>
<organism evidence="2 3">
    <name type="scientific">Pseudocercospora eumusae</name>
    <dbReference type="NCBI Taxonomy" id="321146"/>
    <lineage>
        <taxon>Eukaryota</taxon>
        <taxon>Fungi</taxon>
        <taxon>Dikarya</taxon>
        <taxon>Ascomycota</taxon>
        <taxon>Pezizomycotina</taxon>
        <taxon>Dothideomycetes</taxon>
        <taxon>Dothideomycetidae</taxon>
        <taxon>Mycosphaerellales</taxon>
        <taxon>Mycosphaerellaceae</taxon>
        <taxon>Pseudocercospora</taxon>
    </lineage>
</organism>
<protein>
    <submittedName>
        <fullName evidence="2">Uncharacterized protein</fullName>
    </submittedName>
</protein>
<proteinExistence type="predicted"/>
<evidence type="ECO:0000256" key="1">
    <source>
        <dbReference type="SAM" id="MobiDB-lite"/>
    </source>
</evidence>
<evidence type="ECO:0000313" key="3">
    <source>
        <dbReference type="Proteomes" id="UP000070133"/>
    </source>
</evidence>
<evidence type="ECO:0000313" key="2">
    <source>
        <dbReference type="EMBL" id="KXT05144.1"/>
    </source>
</evidence>
<sequence>MLHLLADDIGLVLVVGDSRCSVEGGDIEVVDGEAPGRKSTTQRSNARILLPEVVAKALESILFLASCLALNMVGTVFHVFGLVELIALLLHGIDLFLQIHELRLLPGLDLLLAEVELSLPVLDVEKWRWEFALLLTSTSKHTLTRSWHRATNLVSGSSGVSKHTVDRYTHVESELGVHDDLHTTALRLHEAITGGGGWSRHLLWCAAVLELSLGVAGGTHVGKLVGALFLEVIETTNEAHASLALHDTVVTDVDGLHSSGASSDWSSDGTGGGDKQHVDPGTHGVDERLLEDVLLQRLIKEAVLVHSTKGELVWIRDARAQQTLGSGDEHVERDWIDLGNDVVWHTVLLGIPTSRHLASNEAVKAEGLWNEESGTLLETDLEFTRFQLEDFDLLPVLTLELFSTLEWVEVLLNLDLLHELLLVRVVAVEQLWLDETDTRVVQDVLLVLGLDVLVVNRVARLGINPARVALTLELSVEVLDETHDPSHLNAALERELTVGFHLPSGSGVTPWSDFSKTGDHDNLLEVDHTLEVAIQRLNLRLPVGKLGKVELEVGTLLDLGRLVQSLAVLAVDDLVLESSLASDSLSDLRGLGDVLAQPGHQVLEVWQELKTTVQVSKDRLLLTQVDNGWSHETEQVEGHLLLREGADTVLLNAFCDDVVAAHESGTTSPSNNGTANETIVAESTVVRRQWEDDLSWSGFETTCGLLGLDSAKHTEQVGKHDTVSELRLAIDAVDFATVLGNGGERNDVVEVPAKALLLVVDVVDESVHVLQATLVEGHDDKLRTASTIASVHRLVVLGHLAREARGGDDDLGTTADQTLEDFSTDGACTRTSHEDVLVLVCDTRLGCLLEAIQVDAGELLAVFPSMLFLALEVQEWNSLHLALLWDGGAVDASIAALLDVAVELAVLDRHDLAFVHGERADDIAV</sequence>